<sequence>MHGGVSGLHLARWPRAWLARELFPGLAVAQNETIVVGVFSPILSIPVSRPFHGDADGSTCDKVFGIIGSGVQVVFGAGAAYGTPSSPRHLAPYAQADLVANVDPTSPAPARTIISPSPFLLHPARRRQPLSPLELHFRRGPGRLLIPLPHAHQWFPSRRNGSIQYRRHAHVALSLVPATPGWESDLAYGPSSPWSRNSQSWPPFAALWSRQVPFADVHGRYTFPQGLTLDGERTSPSTNIVDALRQSPASHKLDRARVCVAARMPPSSPNSRALYGQLSPASASAHTASLVAQ</sequence>
<dbReference type="AlphaFoldDB" id="A0AAD6ZE22"/>
<dbReference type="Proteomes" id="UP001218218">
    <property type="component" value="Unassembled WGS sequence"/>
</dbReference>
<evidence type="ECO:0000313" key="2">
    <source>
        <dbReference type="Proteomes" id="UP001218218"/>
    </source>
</evidence>
<evidence type="ECO:0000313" key="1">
    <source>
        <dbReference type="EMBL" id="KAJ7318973.1"/>
    </source>
</evidence>
<organism evidence="1 2">
    <name type="scientific">Mycena albidolilacea</name>
    <dbReference type="NCBI Taxonomy" id="1033008"/>
    <lineage>
        <taxon>Eukaryota</taxon>
        <taxon>Fungi</taxon>
        <taxon>Dikarya</taxon>
        <taxon>Basidiomycota</taxon>
        <taxon>Agaricomycotina</taxon>
        <taxon>Agaricomycetes</taxon>
        <taxon>Agaricomycetidae</taxon>
        <taxon>Agaricales</taxon>
        <taxon>Marasmiineae</taxon>
        <taxon>Mycenaceae</taxon>
        <taxon>Mycena</taxon>
    </lineage>
</organism>
<protein>
    <submittedName>
        <fullName evidence="1">Uncharacterized protein</fullName>
    </submittedName>
</protein>
<comment type="caution">
    <text evidence="1">The sequence shown here is derived from an EMBL/GenBank/DDBJ whole genome shotgun (WGS) entry which is preliminary data.</text>
</comment>
<gene>
    <name evidence="1" type="ORF">DFH08DRAFT_1086332</name>
</gene>
<accession>A0AAD6ZE22</accession>
<name>A0AAD6ZE22_9AGAR</name>
<keyword evidence="2" id="KW-1185">Reference proteome</keyword>
<reference evidence="1" key="1">
    <citation type="submission" date="2023-03" db="EMBL/GenBank/DDBJ databases">
        <title>Massive genome expansion in bonnet fungi (Mycena s.s.) driven by repeated elements and novel gene families across ecological guilds.</title>
        <authorList>
            <consortium name="Lawrence Berkeley National Laboratory"/>
            <person name="Harder C.B."/>
            <person name="Miyauchi S."/>
            <person name="Viragh M."/>
            <person name="Kuo A."/>
            <person name="Thoen E."/>
            <person name="Andreopoulos B."/>
            <person name="Lu D."/>
            <person name="Skrede I."/>
            <person name="Drula E."/>
            <person name="Henrissat B."/>
            <person name="Morin E."/>
            <person name="Kohler A."/>
            <person name="Barry K."/>
            <person name="LaButti K."/>
            <person name="Morin E."/>
            <person name="Salamov A."/>
            <person name="Lipzen A."/>
            <person name="Mereny Z."/>
            <person name="Hegedus B."/>
            <person name="Baldrian P."/>
            <person name="Stursova M."/>
            <person name="Weitz H."/>
            <person name="Taylor A."/>
            <person name="Grigoriev I.V."/>
            <person name="Nagy L.G."/>
            <person name="Martin F."/>
            <person name="Kauserud H."/>
        </authorList>
    </citation>
    <scope>NUCLEOTIDE SEQUENCE</scope>
    <source>
        <strain evidence="1">CBHHK002</strain>
    </source>
</reference>
<dbReference type="EMBL" id="JARIHO010000055">
    <property type="protein sequence ID" value="KAJ7318973.1"/>
    <property type="molecule type" value="Genomic_DNA"/>
</dbReference>
<proteinExistence type="predicted"/>